<evidence type="ECO:0000313" key="2">
    <source>
        <dbReference type="Proteomes" id="UP001627154"/>
    </source>
</evidence>
<evidence type="ECO:0000313" key="1">
    <source>
        <dbReference type="EMBL" id="KAL3384624.1"/>
    </source>
</evidence>
<reference evidence="1 2" key="1">
    <citation type="journal article" date="2024" name="bioRxiv">
        <title>A reference genome for Trichogramma kaykai: A tiny desert-dwelling parasitoid wasp with competing sex-ratio distorters.</title>
        <authorList>
            <person name="Culotta J."/>
            <person name="Lindsey A.R."/>
        </authorList>
    </citation>
    <scope>NUCLEOTIDE SEQUENCE [LARGE SCALE GENOMIC DNA]</scope>
    <source>
        <strain evidence="1 2">KSX58</strain>
    </source>
</reference>
<organism evidence="1 2">
    <name type="scientific">Trichogramma kaykai</name>
    <dbReference type="NCBI Taxonomy" id="54128"/>
    <lineage>
        <taxon>Eukaryota</taxon>
        <taxon>Metazoa</taxon>
        <taxon>Ecdysozoa</taxon>
        <taxon>Arthropoda</taxon>
        <taxon>Hexapoda</taxon>
        <taxon>Insecta</taxon>
        <taxon>Pterygota</taxon>
        <taxon>Neoptera</taxon>
        <taxon>Endopterygota</taxon>
        <taxon>Hymenoptera</taxon>
        <taxon>Apocrita</taxon>
        <taxon>Proctotrupomorpha</taxon>
        <taxon>Chalcidoidea</taxon>
        <taxon>Trichogrammatidae</taxon>
        <taxon>Trichogramma</taxon>
    </lineage>
</organism>
<dbReference type="AlphaFoldDB" id="A0ABD2VVI0"/>
<proteinExistence type="predicted"/>
<sequence>MTRVIDLVNRTGIKRLLSTSITRSSDAFSARFFSRDYASSSSLLPWCSRGRSENSQLAVRTRRSQKSHASIGKEHLRRRRFKCIPDTINLTQSWVFYHWFP</sequence>
<dbReference type="EMBL" id="JBJJXI010000170">
    <property type="protein sequence ID" value="KAL3384624.1"/>
    <property type="molecule type" value="Genomic_DNA"/>
</dbReference>
<protein>
    <submittedName>
        <fullName evidence="1">Uncharacterized protein</fullName>
    </submittedName>
</protein>
<comment type="caution">
    <text evidence="1">The sequence shown here is derived from an EMBL/GenBank/DDBJ whole genome shotgun (WGS) entry which is preliminary data.</text>
</comment>
<dbReference type="Proteomes" id="UP001627154">
    <property type="component" value="Unassembled WGS sequence"/>
</dbReference>
<keyword evidence="2" id="KW-1185">Reference proteome</keyword>
<accession>A0ABD2VVI0</accession>
<name>A0ABD2VVI0_9HYME</name>
<gene>
    <name evidence="1" type="ORF">TKK_019714</name>
</gene>